<reference evidence="3" key="1">
    <citation type="journal article" date="2018" name="Nat. Microbiol.">
        <title>Leveraging single-cell genomics to expand the fungal tree of life.</title>
        <authorList>
            <person name="Ahrendt S.R."/>
            <person name="Quandt C.A."/>
            <person name="Ciobanu D."/>
            <person name="Clum A."/>
            <person name="Salamov A."/>
            <person name="Andreopoulos B."/>
            <person name="Cheng J.F."/>
            <person name="Woyke T."/>
            <person name="Pelin A."/>
            <person name="Henrissat B."/>
            <person name="Reynolds N.K."/>
            <person name="Benny G.L."/>
            <person name="Smith M.E."/>
            <person name="James T.Y."/>
            <person name="Grigoriev I.V."/>
        </authorList>
    </citation>
    <scope>NUCLEOTIDE SEQUENCE [LARGE SCALE GENOMIC DNA]</scope>
</reference>
<dbReference type="EMBL" id="KZ988245">
    <property type="protein sequence ID" value="RKP12675.1"/>
    <property type="molecule type" value="Genomic_DNA"/>
</dbReference>
<organism evidence="2 3">
    <name type="scientific">Piptocephalis cylindrospora</name>
    <dbReference type="NCBI Taxonomy" id="1907219"/>
    <lineage>
        <taxon>Eukaryota</taxon>
        <taxon>Fungi</taxon>
        <taxon>Fungi incertae sedis</taxon>
        <taxon>Zoopagomycota</taxon>
        <taxon>Zoopagomycotina</taxon>
        <taxon>Zoopagomycetes</taxon>
        <taxon>Zoopagales</taxon>
        <taxon>Piptocephalidaceae</taxon>
        <taxon>Piptocephalis</taxon>
    </lineage>
</organism>
<feature type="region of interest" description="Disordered" evidence="1">
    <location>
        <begin position="153"/>
        <end position="175"/>
    </location>
</feature>
<dbReference type="Proteomes" id="UP000267251">
    <property type="component" value="Unassembled WGS sequence"/>
</dbReference>
<feature type="compositionally biased region" description="Polar residues" evidence="1">
    <location>
        <begin position="160"/>
        <end position="170"/>
    </location>
</feature>
<accession>A0A4P9Y1N0</accession>
<feature type="compositionally biased region" description="Low complexity" evidence="1">
    <location>
        <begin position="277"/>
        <end position="308"/>
    </location>
</feature>
<protein>
    <recommendedName>
        <fullName evidence="4">Peroxisome assembly protein 26</fullName>
    </recommendedName>
</protein>
<dbReference type="OrthoDB" id="3981028at2759"/>
<feature type="region of interest" description="Disordered" evidence="1">
    <location>
        <begin position="240"/>
        <end position="321"/>
    </location>
</feature>
<name>A0A4P9Y1N0_9FUNG</name>
<evidence type="ECO:0000313" key="2">
    <source>
        <dbReference type="EMBL" id="RKP12675.1"/>
    </source>
</evidence>
<sequence length="384" mass="42453">MTSSLDLDHAGELAQEAMQCVVARDRAGCQRACQATLDILPVPVPGVEGTVSTELHRQVLSLYCMSVLGVGEAKDGQHLSSPGGQGGLDQDLRQVIVGAYNGQIGWVHPGILSLLAQCFVSQERYREGVEVVEEWLATVAPGTVEALEKCRGTGAPTKEAGNSSRTSNMGQHEDEKDSLWKGYESLLRVYLVQLLPMAGSTDEAFTFIEWNPLLRLDEKESLIKAVRRQGRILEKRKIKQDLNKARKVEEAEEERRRKERKIAEARSSYLSPPPSEPASLASTPTPSSSGEKSPAKLLSPRALSPSRSHPSRPKATSSPSSLLRLGQQHVNHFLANPLRPLSWSFFLALLVGLFWQRHRLSWVIRLCLEKVIRTLQMGSSVTYM</sequence>
<evidence type="ECO:0000313" key="3">
    <source>
        <dbReference type="Proteomes" id="UP000267251"/>
    </source>
</evidence>
<feature type="compositionally biased region" description="Basic and acidic residues" evidence="1">
    <location>
        <begin position="240"/>
        <end position="264"/>
    </location>
</feature>
<dbReference type="AlphaFoldDB" id="A0A4P9Y1N0"/>
<evidence type="ECO:0000256" key="1">
    <source>
        <dbReference type="SAM" id="MobiDB-lite"/>
    </source>
</evidence>
<proteinExistence type="predicted"/>
<keyword evidence="3" id="KW-1185">Reference proteome</keyword>
<gene>
    <name evidence="2" type="ORF">BJ684DRAFT_20804</name>
</gene>
<evidence type="ECO:0008006" key="4">
    <source>
        <dbReference type="Google" id="ProtNLM"/>
    </source>
</evidence>